<feature type="non-terminal residue" evidence="2">
    <location>
        <position position="1"/>
    </location>
</feature>
<dbReference type="Proteomes" id="UP000233551">
    <property type="component" value="Unassembled WGS sequence"/>
</dbReference>
<dbReference type="EMBL" id="PGOL01000159">
    <property type="protein sequence ID" value="PKI75668.1"/>
    <property type="molecule type" value="Genomic_DNA"/>
</dbReference>
<comment type="caution">
    <text evidence="2">The sequence shown here is derived from an EMBL/GenBank/DDBJ whole genome shotgun (WGS) entry which is preliminary data.</text>
</comment>
<dbReference type="AlphaFoldDB" id="A0A2I0L4Q2"/>
<sequence>TKQRIESGLTIGSRGSELLESGEALTCSRAERLDDFAVQQLVVEQDTKIASGGGRSWLEHQQLVVAGAKQLEQSSCKAPIEPLMLRFKAKWASIELQFFVTEGREGKKKNNKEEGTGWRWKRAGFGTTETGSGDEQPEVVVGEALDTQLWRESSSNRDEDSNVLFHQ</sequence>
<keyword evidence="3" id="KW-1185">Reference proteome</keyword>
<accession>A0A2I0L4Q2</accession>
<evidence type="ECO:0000313" key="3">
    <source>
        <dbReference type="Proteomes" id="UP000233551"/>
    </source>
</evidence>
<evidence type="ECO:0000256" key="1">
    <source>
        <dbReference type="SAM" id="MobiDB-lite"/>
    </source>
</evidence>
<feature type="region of interest" description="Disordered" evidence="1">
    <location>
        <begin position="105"/>
        <end position="139"/>
    </location>
</feature>
<gene>
    <name evidence="2" type="ORF">CRG98_003928</name>
</gene>
<organism evidence="2 3">
    <name type="scientific">Punica granatum</name>
    <name type="common">Pomegranate</name>
    <dbReference type="NCBI Taxonomy" id="22663"/>
    <lineage>
        <taxon>Eukaryota</taxon>
        <taxon>Viridiplantae</taxon>
        <taxon>Streptophyta</taxon>
        <taxon>Embryophyta</taxon>
        <taxon>Tracheophyta</taxon>
        <taxon>Spermatophyta</taxon>
        <taxon>Magnoliopsida</taxon>
        <taxon>eudicotyledons</taxon>
        <taxon>Gunneridae</taxon>
        <taxon>Pentapetalae</taxon>
        <taxon>rosids</taxon>
        <taxon>malvids</taxon>
        <taxon>Myrtales</taxon>
        <taxon>Lythraceae</taxon>
        <taxon>Punica</taxon>
    </lineage>
</organism>
<protein>
    <submittedName>
        <fullName evidence="2">Uncharacterized protein</fullName>
    </submittedName>
</protein>
<evidence type="ECO:0000313" key="2">
    <source>
        <dbReference type="EMBL" id="PKI75668.1"/>
    </source>
</evidence>
<proteinExistence type="predicted"/>
<reference evidence="2 3" key="1">
    <citation type="submission" date="2017-11" db="EMBL/GenBank/DDBJ databases">
        <title>De-novo sequencing of pomegranate (Punica granatum L.) genome.</title>
        <authorList>
            <person name="Akparov Z."/>
            <person name="Amiraslanov A."/>
            <person name="Hajiyeva S."/>
            <person name="Abbasov M."/>
            <person name="Kaur K."/>
            <person name="Hamwieh A."/>
            <person name="Solovyev V."/>
            <person name="Salamov A."/>
            <person name="Braich B."/>
            <person name="Kosarev P."/>
            <person name="Mahmoud A."/>
            <person name="Hajiyev E."/>
            <person name="Babayeva S."/>
            <person name="Izzatullayeva V."/>
            <person name="Mammadov A."/>
            <person name="Mammadov A."/>
            <person name="Sharifova S."/>
            <person name="Ojaghi J."/>
            <person name="Eynullazada K."/>
            <person name="Bayramov B."/>
            <person name="Abdulazimova A."/>
            <person name="Shahmuradov I."/>
        </authorList>
    </citation>
    <scope>NUCLEOTIDE SEQUENCE [LARGE SCALE GENOMIC DNA]</scope>
    <source>
        <strain evidence="3">cv. AG2017</strain>
        <tissue evidence="2">Leaf</tissue>
    </source>
</reference>
<name>A0A2I0L4Q2_PUNGR</name>